<accession>A0A245ZE91</accession>
<gene>
    <name evidence="1" type="ORF">SPDO_28910</name>
</gene>
<dbReference type="Gene3D" id="1.10.10.10">
    <property type="entry name" value="Winged helix-like DNA-binding domain superfamily/Winged helix DNA-binding domain"/>
    <property type="match status" value="1"/>
</dbReference>
<dbReference type="RefSeq" id="WP_143559661.1">
    <property type="nucleotide sequence ID" value="NZ_NBBI01000007.1"/>
</dbReference>
<evidence type="ECO:0000313" key="1">
    <source>
        <dbReference type="EMBL" id="OWK28058.1"/>
    </source>
</evidence>
<dbReference type="Gene3D" id="3.30.70.2650">
    <property type="match status" value="1"/>
</dbReference>
<sequence length="268" mass="29048">MMSQSTLHDWRTPVSPRSLALWLLSASAPAPFTASGLIERAAIFGIEDSAVRVALGRLVREGMAVQPERGVYALGPAASALHAKARGWMRVEETVRPWAGGWLVVLTHPLGRTDRAGLQRRERALRLSGFAAAGAGTWVRADNLAQDIATLRRALAGLGLEGEAPLLAGCMAEPAQDAAWRALWPARALETGYDYWLSEMAASSDRVARMATTDAARETYLLGQSVLRAINSDPLLPAELVDVARRQEMVAAMQRYNAMALEHWGRIG</sequence>
<evidence type="ECO:0008006" key="3">
    <source>
        <dbReference type="Google" id="ProtNLM"/>
    </source>
</evidence>
<protein>
    <recommendedName>
        <fullName evidence="3">Transcriptional repressor PaaX</fullName>
    </recommendedName>
</protein>
<dbReference type="InterPro" id="IPR036388">
    <property type="entry name" value="WH-like_DNA-bd_sf"/>
</dbReference>
<keyword evidence="2" id="KW-1185">Reference proteome</keyword>
<organism evidence="1 2">
    <name type="scientific">Sphingomonas dokdonensis</name>
    <dbReference type="NCBI Taxonomy" id="344880"/>
    <lineage>
        <taxon>Bacteria</taxon>
        <taxon>Pseudomonadati</taxon>
        <taxon>Pseudomonadota</taxon>
        <taxon>Alphaproteobacteria</taxon>
        <taxon>Sphingomonadales</taxon>
        <taxon>Sphingomonadaceae</taxon>
        <taxon>Sphingomonas</taxon>
    </lineage>
</organism>
<comment type="caution">
    <text evidence="1">The sequence shown here is derived from an EMBL/GenBank/DDBJ whole genome shotgun (WGS) entry which is preliminary data.</text>
</comment>
<evidence type="ECO:0000313" key="2">
    <source>
        <dbReference type="Proteomes" id="UP000197290"/>
    </source>
</evidence>
<reference evidence="1 2" key="1">
    <citation type="submission" date="2017-03" db="EMBL/GenBank/DDBJ databases">
        <title>Genome sequence of Sphingomonas dokdonensis DSM 21029.</title>
        <authorList>
            <person name="Poehlein A."/>
            <person name="Wuebbeler J.H."/>
            <person name="Steinbuechel A."/>
            <person name="Daniel R."/>
        </authorList>
    </citation>
    <scope>NUCLEOTIDE SEQUENCE [LARGE SCALE GENOMIC DNA]</scope>
    <source>
        <strain evidence="1 2">DSM 21029</strain>
    </source>
</reference>
<dbReference type="PANTHER" id="PTHR30319">
    <property type="entry name" value="PHENYLACETIC ACID REGULATOR-RELATED TRANSCRIPTIONAL REPRESSOR"/>
    <property type="match status" value="1"/>
</dbReference>
<name>A0A245ZE91_9SPHN</name>
<dbReference type="PANTHER" id="PTHR30319:SF1">
    <property type="entry name" value="TRANSCRIPTIONAL REPRESSOR PAAX"/>
    <property type="match status" value="1"/>
</dbReference>
<dbReference type="Proteomes" id="UP000197290">
    <property type="component" value="Unassembled WGS sequence"/>
</dbReference>
<dbReference type="AlphaFoldDB" id="A0A245ZE91"/>
<dbReference type="OrthoDB" id="2270427at2"/>
<proteinExistence type="predicted"/>
<dbReference type="EMBL" id="NBBI01000007">
    <property type="protein sequence ID" value="OWK28058.1"/>
    <property type="molecule type" value="Genomic_DNA"/>
</dbReference>
<dbReference type="GO" id="GO:0006351">
    <property type="term" value="P:DNA-templated transcription"/>
    <property type="evidence" value="ECO:0007669"/>
    <property type="project" value="TreeGrafter"/>
</dbReference>